<feature type="compositionally biased region" description="Polar residues" evidence="1">
    <location>
        <begin position="28"/>
        <end position="43"/>
    </location>
</feature>
<reference evidence="2" key="1">
    <citation type="journal article" date="2020" name="Nat. Commun.">
        <title>Large-scale genome sequencing of mycorrhizal fungi provides insights into the early evolution of symbiotic traits.</title>
        <authorList>
            <person name="Miyauchi S."/>
            <person name="Kiss E."/>
            <person name="Kuo A."/>
            <person name="Drula E."/>
            <person name="Kohler A."/>
            <person name="Sanchez-Garcia M."/>
            <person name="Morin E."/>
            <person name="Andreopoulos B."/>
            <person name="Barry K.W."/>
            <person name="Bonito G."/>
            <person name="Buee M."/>
            <person name="Carver A."/>
            <person name="Chen C."/>
            <person name="Cichocki N."/>
            <person name="Clum A."/>
            <person name="Culley D."/>
            <person name="Crous P.W."/>
            <person name="Fauchery L."/>
            <person name="Girlanda M."/>
            <person name="Hayes R.D."/>
            <person name="Keri Z."/>
            <person name="LaButti K."/>
            <person name="Lipzen A."/>
            <person name="Lombard V."/>
            <person name="Magnuson J."/>
            <person name="Maillard F."/>
            <person name="Murat C."/>
            <person name="Nolan M."/>
            <person name="Ohm R.A."/>
            <person name="Pangilinan J."/>
            <person name="Pereira M.F."/>
            <person name="Perotto S."/>
            <person name="Peter M."/>
            <person name="Pfister S."/>
            <person name="Riley R."/>
            <person name="Sitrit Y."/>
            <person name="Stielow J.B."/>
            <person name="Szollosi G."/>
            <person name="Zifcakova L."/>
            <person name="Stursova M."/>
            <person name="Spatafora J.W."/>
            <person name="Tedersoo L."/>
            <person name="Vaario L.M."/>
            <person name="Yamada A."/>
            <person name="Yan M."/>
            <person name="Wang P."/>
            <person name="Xu J."/>
            <person name="Bruns T."/>
            <person name="Baldrian P."/>
            <person name="Vilgalys R."/>
            <person name="Dunand C."/>
            <person name="Henrissat B."/>
            <person name="Grigoriev I.V."/>
            <person name="Hibbett D."/>
            <person name="Nagy L.G."/>
            <person name="Martin F.M."/>
        </authorList>
    </citation>
    <scope>NUCLEOTIDE SEQUENCE</scope>
    <source>
        <strain evidence="2">UP504</strain>
    </source>
</reference>
<proteinExistence type="predicted"/>
<accession>A0A9P6BB78</accession>
<evidence type="ECO:0000313" key="2">
    <source>
        <dbReference type="EMBL" id="KAF9520880.1"/>
    </source>
</evidence>
<feature type="compositionally biased region" description="Low complexity" evidence="1">
    <location>
        <begin position="61"/>
        <end position="111"/>
    </location>
</feature>
<protein>
    <submittedName>
        <fullName evidence="2">Uncharacterized protein</fullName>
    </submittedName>
</protein>
<dbReference type="Proteomes" id="UP000886523">
    <property type="component" value="Unassembled WGS sequence"/>
</dbReference>
<dbReference type="EMBL" id="MU128910">
    <property type="protein sequence ID" value="KAF9520880.1"/>
    <property type="molecule type" value="Genomic_DNA"/>
</dbReference>
<name>A0A9P6BB78_9AGAM</name>
<sequence>MLEKYGQQRGHPPQQQQPQQMQPPQPPSATMSHTQPRGSPSLTQQQQQQQQSAANMGAPHLRSASALGQQQQQLAQVRQQQLGQSSIPHHHQQQPSSSSLQQQHPSQYSSLQPPPNASNPENSPIGGPVAQEFGSLASFAKHLAGCSPEVLFQYAEQSRKQKMEHETKILSLLPLRPETQAELEQCVKAREHISSLEAIVSQIQMRRTSLYVFTQVFYYPSLNCVWKQQAPK</sequence>
<evidence type="ECO:0000256" key="1">
    <source>
        <dbReference type="SAM" id="MobiDB-lite"/>
    </source>
</evidence>
<feature type="region of interest" description="Disordered" evidence="1">
    <location>
        <begin position="1"/>
        <end position="130"/>
    </location>
</feature>
<evidence type="ECO:0000313" key="3">
    <source>
        <dbReference type="Proteomes" id="UP000886523"/>
    </source>
</evidence>
<organism evidence="2 3">
    <name type="scientific">Hydnum rufescens UP504</name>
    <dbReference type="NCBI Taxonomy" id="1448309"/>
    <lineage>
        <taxon>Eukaryota</taxon>
        <taxon>Fungi</taxon>
        <taxon>Dikarya</taxon>
        <taxon>Basidiomycota</taxon>
        <taxon>Agaricomycotina</taxon>
        <taxon>Agaricomycetes</taxon>
        <taxon>Cantharellales</taxon>
        <taxon>Hydnaceae</taxon>
        <taxon>Hydnum</taxon>
    </lineage>
</organism>
<dbReference type="AlphaFoldDB" id="A0A9P6BB78"/>
<gene>
    <name evidence="2" type="ORF">BS47DRAFT_411535</name>
</gene>
<keyword evidence="3" id="KW-1185">Reference proteome</keyword>
<comment type="caution">
    <text evidence="2">The sequence shown here is derived from an EMBL/GenBank/DDBJ whole genome shotgun (WGS) entry which is preliminary data.</text>
</comment>